<proteinExistence type="predicted"/>
<dbReference type="Proteomes" id="UP001605036">
    <property type="component" value="Unassembled WGS sequence"/>
</dbReference>
<dbReference type="EMBL" id="JBHFFA010000007">
    <property type="protein sequence ID" value="KAL2612590.1"/>
    <property type="molecule type" value="Genomic_DNA"/>
</dbReference>
<name>A0ABD1XUF5_9MARC</name>
<accession>A0ABD1XUF5</accession>
<sequence>MPIRNILQEALIEIEAVAWRFNPDQFAAWLENRNKMLSWIQQTDSATSLAATTESAQQDLITCEFCVPDAAITADVNMPSSTEAVVPPMAQNNQNSQDVSASGVELINARPTPLQEFPLIATSYRSHPGIPAFGTNWVNENGTSETILDWNRPPARIPPNSSLSLQDPRNLQFSEPVNQADGSFWLTMPISEMCLLLKILWFHLPVRMHSIVLFR</sequence>
<comment type="caution">
    <text evidence="1">The sequence shown here is derived from an EMBL/GenBank/DDBJ whole genome shotgun (WGS) entry which is preliminary data.</text>
</comment>
<protein>
    <submittedName>
        <fullName evidence="1">Uncharacterized protein</fullName>
    </submittedName>
</protein>
<keyword evidence="2" id="KW-1185">Reference proteome</keyword>
<gene>
    <name evidence="1" type="ORF">R1flu_024282</name>
</gene>
<organism evidence="1 2">
    <name type="scientific">Riccia fluitans</name>
    <dbReference type="NCBI Taxonomy" id="41844"/>
    <lineage>
        <taxon>Eukaryota</taxon>
        <taxon>Viridiplantae</taxon>
        <taxon>Streptophyta</taxon>
        <taxon>Embryophyta</taxon>
        <taxon>Marchantiophyta</taxon>
        <taxon>Marchantiopsida</taxon>
        <taxon>Marchantiidae</taxon>
        <taxon>Marchantiales</taxon>
        <taxon>Ricciaceae</taxon>
        <taxon>Riccia</taxon>
    </lineage>
</organism>
<dbReference type="AlphaFoldDB" id="A0ABD1XUF5"/>
<reference evidence="1 2" key="1">
    <citation type="submission" date="2024-09" db="EMBL/GenBank/DDBJ databases">
        <title>Chromosome-scale assembly of Riccia fluitans.</title>
        <authorList>
            <person name="Paukszto L."/>
            <person name="Sawicki J."/>
            <person name="Karawczyk K."/>
            <person name="Piernik-Szablinska J."/>
            <person name="Szczecinska M."/>
            <person name="Mazdziarz M."/>
        </authorList>
    </citation>
    <scope>NUCLEOTIDE SEQUENCE [LARGE SCALE GENOMIC DNA]</scope>
    <source>
        <strain evidence="1">Rf_01</strain>
        <tissue evidence="1">Aerial parts of the thallus</tissue>
    </source>
</reference>
<evidence type="ECO:0000313" key="1">
    <source>
        <dbReference type="EMBL" id="KAL2612590.1"/>
    </source>
</evidence>
<evidence type="ECO:0000313" key="2">
    <source>
        <dbReference type="Proteomes" id="UP001605036"/>
    </source>
</evidence>